<evidence type="ECO:0000313" key="4">
    <source>
        <dbReference type="EMBL" id="SEP55376.1"/>
    </source>
</evidence>
<dbReference type="RefSeq" id="WP_090266675.1">
    <property type="nucleotide sequence ID" value="NZ_FOEP01000001.1"/>
</dbReference>
<dbReference type="OrthoDB" id="7203955at2"/>
<evidence type="ECO:0000256" key="1">
    <source>
        <dbReference type="ARBA" id="ARBA00022729"/>
    </source>
</evidence>
<keyword evidence="1" id="KW-0732">Signal</keyword>
<sequence length="151" mass="16519">MSGIGLRFRTVIFGATMLTIAGCTALYRNHGYVPQEQDLAEIIVGVDTRDSVAENVGTPSTGGVLNDSGYYYVQSRVRHYSFTRPEVVDRQVLAISFDSRGVVSNIERFTLEDGQVVPLTRRVTNSGVSNKGFLRQLLGNIGNFNPTGLSE</sequence>
<dbReference type="Pfam" id="PF04355">
    <property type="entry name" value="BamE"/>
    <property type="match status" value="1"/>
</dbReference>
<feature type="domain" description="Outer membrane protein assembly factor BamE" evidence="3">
    <location>
        <begin position="31"/>
        <end position="106"/>
    </location>
</feature>
<protein>
    <submittedName>
        <fullName evidence="4">Beta-barrel assembly machine subunit BamE</fullName>
    </submittedName>
</protein>
<dbReference type="Proteomes" id="UP000198634">
    <property type="component" value="Unassembled WGS sequence"/>
</dbReference>
<keyword evidence="5" id="KW-1185">Reference proteome</keyword>
<proteinExistence type="predicted"/>
<gene>
    <name evidence="4" type="ORF">SAMN04488092_10191</name>
</gene>
<organism evidence="4 5">
    <name type="scientific">Thalassovita taeanensis</name>
    <dbReference type="NCBI Taxonomy" id="657014"/>
    <lineage>
        <taxon>Bacteria</taxon>
        <taxon>Pseudomonadati</taxon>
        <taxon>Pseudomonadota</taxon>
        <taxon>Alphaproteobacteria</taxon>
        <taxon>Rhodobacterales</taxon>
        <taxon>Roseobacteraceae</taxon>
        <taxon>Thalassovita</taxon>
    </lineage>
</organism>
<dbReference type="Gene3D" id="3.30.1450.10">
    <property type="match status" value="1"/>
</dbReference>
<dbReference type="InterPro" id="IPR037873">
    <property type="entry name" value="BamE-like"/>
</dbReference>
<evidence type="ECO:0000259" key="3">
    <source>
        <dbReference type="Pfam" id="PF04355"/>
    </source>
</evidence>
<dbReference type="EMBL" id="FOEP01000001">
    <property type="protein sequence ID" value="SEP55376.1"/>
    <property type="molecule type" value="Genomic_DNA"/>
</dbReference>
<evidence type="ECO:0000256" key="2">
    <source>
        <dbReference type="ARBA" id="ARBA00023136"/>
    </source>
</evidence>
<dbReference type="AlphaFoldDB" id="A0A1H8YT92"/>
<reference evidence="4 5" key="1">
    <citation type="submission" date="2016-10" db="EMBL/GenBank/DDBJ databases">
        <authorList>
            <person name="de Groot N.N."/>
        </authorList>
    </citation>
    <scope>NUCLEOTIDE SEQUENCE [LARGE SCALE GENOMIC DNA]</scope>
    <source>
        <strain evidence="4 5">DSM 22007</strain>
    </source>
</reference>
<dbReference type="PROSITE" id="PS51257">
    <property type="entry name" value="PROKAR_LIPOPROTEIN"/>
    <property type="match status" value="1"/>
</dbReference>
<accession>A0A1H8YT92</accession>
<evidence type="ECO:0000313" key="5">
    <source>
        <dbReference type="Proteomes" id="UP000198634"/>
    </source>
</evidence>
<dbReference type="GO" id="GO:0019867">
    <property type="term" value="C:outer membrane"/>
    <property type="evidence" value="ECO:0007669"/>
    <property type="project" value="InterPro"/>
</dbReference>
<dbReference type="STRING" id="657014.SAMN04488092_10191"/>
<name>A0A1H8YT92_9RHOB</name>
<dbReference type="InterPro" id="IPR007450">
    <property type="entry name" value="BamE_dom"/>
</dbReference>
<keyword evidence="2" id="KW-0472">Membrane</keyword>